<dbReference type="PROSITE" id="PS50883">
    <property type="entry name" value="EAL"/>
    <property type="match status" value="1"/>
</dbReference>
<feature type="transmembrane region" description="Helical" evidence="1">
    <location>
        <begin position="271"/>
        <end position="288"/>
    </location>
</feature>
<feature type="transmembrane region" description="Helical" evidence="1">
    <location>
        <begin position="103"/>
        <end position="123"/>
    </location>
</feature>
<evidence type="ECO:0000256" key="1">
    <source>
        <dbReference type="SAM" id="Phobius"/>
    </source>
</evidence>
<feature type="transmembrane region" description="Helical" evidence="1">
    <location>
        <begin position="43"/>
        <end position="62"/>
    </location>
</feature>
<feature type="transmembrane region" description="Helical" evidence="1">
    <location>
        <begin position="74"/>
        <end position="97"/>
    </location>
</feature>
<reference evidence="4 5" key="1">
    <citation type="submission" date="2022-06" db="EMBL/GenBank/DDBJ databases">
        <title>Actinoplanes abujensis sp. nov., isolated from Nigerian arid soil.</title>
        <authorList>
            <person name="Ding P."/>
        </authorList>
    </citation>
    <scope>NUCLEOTIDE SEQUENCE [LARGE SCALE GENOMIC DNA]</scope>
    <source>
        <strain evidence="5">TRM88002</strain>
    </source>
</reference>
<dbReference type="InterPro" id="IPR043128">
    <property type="entry name" value="Rev_trsase/Diguanyl_cyclase"/>
</dbReference>
<feature type="domain" description="GGDEF" evidence="3">
    <location>
        <begin position="377"/>
        <end position="507"/>
    </location>
</feature>
<keyword evidence="1" id="KW-0472">Membrane</keyword>
<sequence>MKTVGDESARLPGGRAALFMWAGVVVTLVLVAVGFRVSSFDGLALLMLASATLVLAAVAGGVRLHRPRFARGWWLIFASVGLALAGNVIVATLFPPAVATGGFAINVIYGITYPILCAGVALLPNHGRRGAATIGLTESAIIASGAAVIWWMVFVDPALIDTGLIHSQAYLLVEPFLDLVLLTFGVRLLLLSDSRSVSYWLVAVSCGVRLTADTAYLTVGSGAGFPTEVSIVGWVVGNGLLTVAALHPSMKRTVPLPAGQDSLSRHGATRIYVGTVVATPVLTGLFLLREGLAGTLGSLDVVVPMIATACTSALVVQRMRQLNGVAAQRARDLEQALHNQAELQRELRFRSEHDVLTGLPGRTVLHDRLAAALGSDRPGALLLLDLDGFKDVNDRFGHAVGDDLLVEVSARLRALFDGALVARLHSDEFAALLEGASLTDAWATAERVLVAMRRPLPVPGHELFATVSMGLREFEDGRRAADVARDAYLALHAAKEAGRNQFVLYDEQLRERRLEAARTVERLREALTRDEFLVFYQPLIRLADEHIAGVEALIRWQPPGEAMVLPDRFIGISEDSGLIVPIGAWVLRESCRVVAGWHRRHGTVVSVNVSPRQLREPGFGLMVLDALDSSGLPPEALILEITEGVLVDSGLVTEQAISHLSMLRTHGVRVAVDDFGTGYSSLAYLRDLPIDHVKIDRSFMPAPGMPDPAARVVVKAIVDLAAGLRLGTIAEGVETAEQVELLRELGCERAQGFYFSCPVPEADAARLIGESRERLTSG</sequence>
<keyword evidence="1" id="KW-0812">Transmembrane</keyword>
<dbReference type="Pfam" id="PF00563">
    <property type="entry name" value="EAL"/>
    <property type="match status" value="1"/>
</dbReference>
<keyword evidence="1" id="KW-1133">Transmembrane helix</keyword>
<feature type="domain" description="EAL" evidence="2">
    <location>
        <begin position="516"/>
        <end position="772"/>
    </location>
</feature>
<feature type="transmembrane region" description="Helical" evidence="1">
    <location>
        <begin position="231"/>
        <end position="250"/>
    </location>
</feature>
<comment type="caution">
    <text evidence="4">The sequence shown here is derived from an EMBL/GenBank/DDBJ whole genome shotgun (WGS) entry which is preliminary data.</text>
</comment>
<accession>A0ABT0XTJ2</accession>
<dbReference type="InterPro" id="IPR035919">
    <property type="entry name" value="EAL_sf"/>
</dbReference>
<evidence type="ECO:0000259" key="3">
    <source>
        <dbReference type="PROSITE" id="PS50887"/>
    </source>
</evidence>
<keyword evidence="5" id="KW-1185">Reference proteome</keyword>
<dbReference type="InterPro" id="IPR001633">
    <property type="entry name" value="EAL_dom"/>
</dbReference>
<feature type="transmembrane region" description="Helical" evidence="1">
    <location>
        <begin position="169"/>
        <end position="190"/>
    </location>
</feature>
<evidence type="ECO:0000313" key="4">
    <source>
        <dbReference type="EMBL" id="MCM4076563.1"/>
    </source>
</evidence>
<evidence type="ECO:0000313" key="5">
    <source>
        <dbReference type="Proteomes" id="UP001523216"/>
    </source>
</evidence>
<dbReference type="CDD" id="cd01949">
    <property type="entry name" value="GGDEF"/>
    <property type="match status" value="1"/>
</dbReference>
<dbReference type="EMBL" id="JAMQOL010000003">
    <property type="protein sequence ID" value="MCM4076563.1"/>
    <property type="molecule type" value="Genomic_DNA"/>
</dbReference>
<dbReference type="Gene3D" id="3.20.20.450">
    <property type="entry name" value="EAL domain"/>
    <property type="match status" value="1"/>
</dbReference>
<dbReference type="Pfam" id="PF00990">
    <property type="entry name" value="GGDEF"/>
    <property type="match status" value="1"/>
</dbReference>
<feature type="transmembrane region" description="Helical" evidence="1">
    <location>
        <begin position="16"/>
        <end position="37"/>
    </location>
</feature>
<dbReference type="SUPFAM" id="SSF141868">
    <property type="entry name" value="EAL domain-like"/>
    <property type="match status" value="1"/>
</dbReference>
<dbReference type="CDD" id="cd01948">
    <property type="entry name" value="EAL"/>
    <property type="match status" value="1"/>
</dbReference>
<dbReference type="InterPro" id="IPR029787">
    <property type="entry name" value="Nucleotide_cyclase"/>
</dbReference>
<dbReference type="NCBIfam" id="TIGR00254">
    <property type="entry name" value="GGDEF"/>
    <property type="match status" value="1"/>
</dbReference>
<feature type="transmembrane region" description="Helical" evidence="1">
    <location>
        <begin position="294"/>
        <end position="316"/>
    </location>
</feature>
<dbReference type="PANTHER" id="PTHR44757:SF2">
    <property type="entry name" value="BIOFILM ARCHITECTURE MAINTENANCE PROTEIN MBAA"/>
    <property type="match status" value="1"/>
</dbReference>
<dbReference type="SMART" id="SM00267">
    <property type="entry name" value="GGDEF"/>
    <property type="match status" value="1"/>
</dbReference>
<evidence type="ECO:0000259" key="2">
    <source>
        <dbReference type="PROSITE" id="PS50883"/>
    </source>
</evidence>
<protein>
    <submittedName>
        <fullName evidence="4">Bifunctional diguanylate cyclase/phosphodiesterase</fullName>
    </submittedName>
</protein>
<dbReference type="InterPro" id="IPR052155">
    <property type="entry name" value="Biofilm_reg_signaling"/>
</dbReference>
<dbReference type="PROSITE" id="PS50887">
    <property type="entry name" value="GGDEF"/>
    <property type="match status" value="1"/>
</dbReference>
<feature type="transmembrane region" description="Helical" evidence="1">
    <location>
        <begin position="135"/>
        <end position="154"/>
    </location>
</feature>
<name>A0ABT0XTJ2_9ACTN</name>
<dbReference type="PANTHER" id="PTHR44757">
    <property type="entry name" value="DIGUANYLATE CYCLASE DGCP"/>
    <property type="match status" value="1"/>
</dbReference>
<proteinExistence type="predicted"/>
<dbReference type="SMART" id="SM00052">
    <property type="entry name" value="EAL"/>
    <property type="match status" value="1"/>
</dbReference>
<dbReference type="Gene3D" id="3.30.70.270">
    <property type="match status" value="1"/>
</dbReference>
<dbReference type="Proteomes" id="UP001523216">
    <property type="component" value="Unassembled WGS sequence"/>
</dbReference>
<organism evidence="4 5">
    <name type="scientific">Paractinoplanes hotanensis</name>
    <dbReference type="NCBI Taxonomy" id="2906497"/>
    <lineage>
        <taxon>Bacteria</taxon>
        <taxon>Bacillati</taxon>
        <taxon>Actinomycetota</taxon>
        <taxon>Actinomycetes</taxon>
        <taxon>Micromonosporales</taxon>
        <taxon>Micromonosporaceae</taxon>
        <taxon>Paractinoplanes</taxon>
    </lineage>
</organism>
<dbReference type="InterPro" id="IPR000160">
    <property type="entry name" value="GGDEF_dom"/>
</dbReference>
<dbReference type="SUPFAM" id="SSF55073">
    <property type="entry name" value="Nucleotide cyclase"/>
    <property type="match status" value="1"/>
</dbReference>
<gene>
    <name evidence="4" type="ORF">LXN57_03165</name>
</gene>